<gene>
    <name evidence="3" type="ORF">E3N88_39577</name>
</gene>
<evidence type="ECO:0000313" key="3">
    <source>
        <dbReference type="EMBL" id="KAD2806200.1"/>
    </source>
</evidence>
<dbReference type="Proteomes" id="UP000326396">
    <property type="component" value="Linkage Group LG8"/>
</dbReference>
<dbReference type="OrthoDB" id="1884766at2759"/>
<evidence type="ECO:0000256" key="1">
    <source>
        <dbReference type="ARBA" id="ARBA00022737"/>
    </source>
</evidence>
<keyword evidence="1" id="KW-0677">Repeat</keyword>
<sequence>MFMLPIRKKSPFFIVVMNIHLSSSNQIYYGDVIFVKNIMRVRNVIVVLNVIMICEKCRCYVHLDCATSREEPFMSILTYPGKLIRNYEEANYLNLLHLPFPDPSYSLLKHLFFEDNISITTIGGTKTHSVSHQHPLILECSTDHDITRSIASSSRIVKTISFHDPMKSIQLLSDGCVRPITTKPIYMCANEDCNFVLHEWCTRLPVELKSHYSHPQHTRLILHSKCPRKFFDVFDCHICGLPCNGFVYHCEECGYNIDVYCAFIHEEITHASHPNHLLSRVRKGETNYNCRICGSYIWDQDFTYSCKNCDNFHLHTWCALLIPETTRHKCDKHPMKLSYFPIENHKSDYFCEICEKELNPEAAFYHCYECMQSMHIACAPSILCYETHMANSSGWTTIYEFANVKFGDTYNSMSIHPHPLSFVQGIATDGRCTKCTRRLQYQMIFKCLDCEFAIHYECLNRKATDKSVQASSLRSWGDNFSTRPLTWVLAPAVYLIPRLVGY</sequence>
<proteinExistence type="predicted"/>
<dbReference type="InterPro" id="IPR053192">
    <property type="entry name" value="Vacuole_Formation_Reg"/>
</dbReference>
<evidence type="ECO:0000313" key="4">
    <source>
        <dbReference type="Proteomes" id="UP000326396"/>
    </source>
</evidence>
<dbReference type="InterPro" id="IPR004146">
    <property type="entry name" value="DC1"/>
</dbReference>
<dbReference type="AlphaFoldDB" id="A0A5N6LXF3"/>
<dbReference type="PANTHER" id="PTHR32410:SF161">
    <property type="entry name" value="DC1, ZINC FINGER, RING_FYVE_PHD-TYPE-RELATED"/>
    <property type="match status" value="1"/>
</dbReference>
<dbReference type="Pfam" id="PF03107">
    <property type="entry name" value="C1_2"/>
    <property type="match status" value="3"/>
</dbReference>
<dbReference type="SUPFAM" id="SSF57889">
    <property type="entry name" value="Cysteine-rich domain"/>
    <property type="match status" value="4"/>
</dbReference>
<comment type="caution">
    <text evidence="3">The sequence shown here is derived from an EMBL/GenBank/DDBJ whole genome shotgun (WGS) entry which is preliminary data.</text>
</comment>
<feature type="domain" description="DC1" evidence="2">
    <location>
        <begin position="272"/>
        <end position="319"/>
    </location>
</feature>
<dbReference type="InterPro" id="IPR046349">
    <property type="entry name" value="C1-like_sf"/>
</dbReference>
<organism evidence="3 4">
    <name type="scientific">Mikania micrantha</name>
    <name type="common">bitter vine</name>
    <dbReference type="NCBI Taxonomy" id="192012"/>
    <lineage>
        <taxon>Eukaryota</taxon>
        <taxon>Viridiplantae</taxon>
        <taxon>Streptophyta</taxon>
        <taxon>Embryophyta</taxon>
        <taxon>Tracheophyta</taxon>
        <taxon>Spermatophyta</taxon>
        <taxon>Magnoliopsida</taxon>
        <taxon>eudicotyledons</taxon>
        <taxon>Gunneridae</taxon>
        <taxon>Pentapetalae</taxon>
        <taxon>asterids</taxon>
        <taxon>campanulids</taxon>
        <taxon>Asterales</taxon>
        <taxon>Asteraceae</taxon>
        <taxon>Asteroideae</taxon>
        <taxon>Heliantheae alliance</taxon>
        <taxon>Eupatorieae</taxon>
        <taxon>Mikania</taxon>
    </lineage>
</organism>
<dbReference type="PANTHER" id="PTHR32410">
    <property type="entry name" value="CYSTEINE/HISTIDINE-RICH C1 DOMAIN FAMILY PROTEIN"/>
    <property type="match status" value="1"/>
</dbReference>
<protein>
    <recommendedName>
        <fullName evidence="2">DC1 domain-containing protein</fullName>
    </recommendedName>
</protein>
<feature type="domain" description="DC1" evidence="2">
    <location>
        <begin position="415"/>
        <end position="458"/>
    </location>
</feature>
<keyword evidence="4" id="KW-1185">Reference proteome</keyword>
<name>A0A5N6LXF3_9ASTR</name>
<dbReference type="EMBL" id="SZYD01000018">
    <property type="protein sequence ID" value="KAD2806200.1"/>
    <property type="molecule type" value="Genomic_DNA"/>
</dbReference>
<reference evidence="3 4" key="1">
    <citation type="submission" date="2019-05" db="EMBL/GenBank/DDBJ databases">
        <title>Mikania micrantha, genome provides insights into the molecular mechanism of rapid growth.</title>
        <authorList>
            <person name="Liu B."/>
        </authorList>
    </citation>
    <scope>NUCLEOTIDE SEQUENCE [LARGE SCALE GENOMIC DNA]</scope>
    <source>
        <strain evidence="3">NLD-2019</strain>
        <tissue evidence="3">Leaf</tissue>
    </source>
</reference>
<feature type="domain" description="DC1" evidence="2">
    <location>
        <begin position="331"/>
        <end position="379"/>
    </location>
</feature>
<accession>A0A5N6LXF3</accession>
<evidence type="ECO:0000259" key="2">
    <source>
        <dbReference type="Pfam" id="PF03107"/>
    </source>
</evidence>